<dbReference type="Proteomes" id="UP001140217">
    <property type="component" value="Unassembled WGS sequence"/>
</dbReference>
<dbReference type="GO" id="GO:0000209">
    <property type="term" value="P:protein polyubiquitination"/>
    <property type="evidence" value="ECO:0007669"/>
    <property type="project" value="TreeGrafter"/>
</dbReference>
<dbReference type="SMART" id="SM00184">
    <property type="entry name" value="RING"/>
    <property type="match status" value="1"/>
</dbReference>
<keyword evidence="12" id="KW-1185">Reference proteome</keyword>
<accession>A0A9W8LKW3</accession>
<keyword evidence="7" id="KW-0805">Transcription regulation</keyword>
<evidence type="ECO:0000256" key="4">
    <source>
        <dbReference type="ARBA" id="ARBA00022723"/>
    </source>
</evidence>
<dbReference type="InterPro" id="IPR013083">
    <property type="entry name" value="Znf_RING/FYVE/PHD"/>
</dbReference>
<keyword evidence="4" id="KW-0479">Metal-binding</keyword>
<evidence type="ECO:0000256" key="8">
    <source>
        <dbReference type="ARBA" id="ARBA00023163"/>
    </source>
</evidence>
<dbReference type="EC" id="2.3.2.27" evidence="2"/>
<keyword evidence="8" id="KW-0804">Transcription</keyword>
<feature type="domain" description="RING-type" evidence="10">
    <location>
        <begin position="18"/>
        <end position="57"/>
    </location>
</feature>
<keyword evidence="3" id="KW-0808">Transferase</keyword>
<comment type="catalytic activity">
    <reaction evidence="1">
        <text>S-ubiquitinyl-[E2 ubiquitin-conjugating enzyme]-L-cysteine + [acceptor protein]-L-lysine = [E2 ubiquitin-conjugating enzyme]-L-cysteine + N(6)-ubiquitinyl-[acceptor protein]-L-lysine.</text>
        <dbReference type="EC" id="2.3.2.27"/>
    </reaction>
</comment>
<dbReference type="GO" id="GO:0061630">
    <property type="term" value="F:ubiquitin protein ligase activity"/>
    <property type="evidence" value="ECO:0007669"/>
    <property type="project" value="UniProtKB-EC"/>
</dbReference>
<gene>
    <name evidence="11" type="ORF">H4R18_001010</name>
</gene>
<keyword evidence="5 9" id="KW-0863">Zinc-finger</keyword>
<dbReference type="InterPro" id="IPR001841">
    <property type="entry name" value="Znf_RING"/>
</dbReference>
<dbReference type="SUPFAM" id="SSF57850">
    <property type="entry name" value="RING/U-box"/>
    <property type="match status" value="1"/>
</dbReference>
<dbReference type="OrthoDB" id="21204at2759"/>
<evidence type="ECO:0000256" key="7">
    <source>
        <dbReference type="ARBA" id="ARBA00023015"/>
    </source>
</evidence>
<dbReference type="Gene3D" id="3.30.40.10">
    <property type="entry name" value="Zinc/RING finger domain, C3HC4 (zinc finger)"/>
    <property type="match status" value="1"/>
</dbReference>
<dbReference type="GO" id="GO:0006513">
    <property type="term" value="P:protein monoubiquitination"/>
    <property type="evidence" value="ECO:0007669"/>
    <property type="project" value="TreeGrafter"/>
</dbReference>
<dbReference type="AlphaFoldDB" id="A0A9W8LKW3"/>
<evidence type="ECO:0000256" key="2">
    <source>
        <dbReference type="ARBA" id="ARBA00012483"/>
    </source>
</evidence>
<dbReference type="PANTHER" id="PTHR46077">
    <property type="entry name" value="E3 UBIQUITIN-PROTEIN LIGASE TOPORS"/>
    <property type="match status" value="1"/>
</dbReference>
<protein>
    <recommendedName>
        <fullName evidence="2">RING-type E3 ubiquitin transferase</fullName>
        <ecNumber evidence="2">2.3.2.27</ecNumber>
    </recommendedName>
</protein>
<evidence type="ECO:0000259" key="10">
    <source>
        <dbReference type="PROSITE" id="PS50089"/>
    </source>
</evidence>
<dbReference type="EMBL" id="JANBUL010000023">
    <property type="protein sequence ID" value="KAJ2784631.1"/>
    <property type="molecule type" value="Genomic_DNA"/>
</dbReference>
<dbReference type="PROSITE" id="PS00518">
    <property type="entry name" value="ZF_RING_1"/>
    <property type="match status" value="1"/>
</dbReference>
<comment type="caution">
    <text evidence="11">The sequence shown here is derived from an EMBL/GenBank/DDBJ whole genome shotgun (WGS) entry which is preliminary data.</text>
</comment>
<sequence length="240" mass="26095">MPADPGGDGVSGVAEYCCPICLQPVCERSYTEPCFHLFCAACILQWLARSARCPLCNGSVSAVVQQHAETGRVSRTAVGHLDASSNSRNTNWRQQGRNAYGLDPRLAQAHGVLGMRKREAVYAHGLRRVAPACEPARVRVSQTPQLLREEIGRPRCRAWIRRDLQAALGVEDVHIVESLVVALARDAGSLALDGPPLHSLACLLGPSTSLFLQELAAFVDSTLDMHSYDMHVAYGTRQPN</sequence>
<proteinExistence type="predicted"/>
<evidence type="ECO:0000256" key="3">
    <source>
        <dbReference type="ARBA" id="ARBA00022679"/>
    </source>
</evidence>
<evidence type="ECO:0000256" key="1">
    <source>
        <dbReference type="ARBA" id="ARBA00000900"/>
    </source>
</evidence>
<dbReference type="Pfam" id="PF13639">
    <property type="entry name" value="zf-RING_2"/>
    <property type="match status" value="1"/>
</dbReference>
<keyword evidence="6" id="KW-0862">Zinc</keyword>
<evidence type="ECO:0000256" key="6">
    <source>
        <dbReference type="ARBA" id="ARBA00022833"/>
    </source>
</evidence>
<name>A0A9W8LKW3_9FUNG</name>
<dbReference type="PROSITE" id="PS50089">
    <property type="entry name" value="ZF_RING_2"/>
    <property type="match status" value="1"/>
</dbReference>
<organism evidence="11 12">
    <name type="scientific">Coemansia javaensis</name>
    <dbReference type="NCBI Taxonomy" id="2761396"/>
    <lineage>
        <taxon>Eukaryota</taxon>
        <taxon>Fungi</taxon>
        <taxon>Fungi incertae sedis</taxon>
        <taxon>Zoopagomycota</taxon>
        <taxon>Kickxellomycotina</taxon>
        <taxon>Kickxellomycetes</taxon>
        <taxon>Kickxellales</taxon>
        <taxon>Kickxellaceae</taxon>
        <taxon>Coemansia</taxon>
    </lineage>
</organism>
<evidence type="ECO:0000313" key="12">
    <source>
        <dbReference type="Proteomes" id="UP001140217"/>
    </source>
</evidence>
<dbReference type="PANTHER" id="PTHR46077:SF1">
    <property type="entry name" value="TOP1 BINDING ARGININE_SERINE RICH PROTEIN, E3 UBIQUITIN LIGASE"/>
    <property type="match status" value="1"/>
</dbReference>
<reference evidence="11" key="1">
    <citation type="submission" date="2022-07" db="EMBL/GenBank/DDBJ databases">
        <title>Phylogenomic reconstructions and comparative analyses of Kickxellomycotina fungi.</title>
        <authorList>
            <person name="Reynolds N.K."/>
            <person name="Stajich J.E."/>
            <person name="Barry K."/>
            <person name="Grigoriev I.V."/>
            <person name="Crous P."/>
            <person name="Smith M.E."/>
        </authorList>
    </citation>
    <scope>NUCLEOTIDE SEQUENCE</scope>
    <source>
        <strain evidence="11">NBRC 105414</strain>
    </source>
</reference>
<evidence type="ECO:0000256" key="5">
    <source>
        <dbReference type="ARBA" id="ARBA00022771"/>
    </source>
</evidence>
<dbReference type="InterPro" id="IPR017907">
    <property type="entry name" value="Znf_RING_CS"/>
</dbReference>
<evidence type="ECO:0000313" key="11">
    <source>
        <dbReference type="EMBL" id="KAJ2784631.1"/>
    </source>
</evidence>
<evidence type="ECO:0000256" key="9">
    <source>
        <dbReference type="PROSITE-ProRule" id="PRU00175"/>
    </source>
</evidence>
<dbReference type="GO" id="GO:0008270">
    <property type="term" value="F:zinc ion binding"/>
    <property type="evidence" value="ECO:0007669"/>
    <property type="project" value="UniProtKB-KW"/>
</dbReference>